<organism evidence="3 4">
    <name type="scientific">Mycobacterium phage Patt</name>
    <dbReference type="NCBI Taxonomy" id="2530139"/>
    <lineage>
        <taxon>Viruses</taxon>
        <taxon>Duplodnaviria</taxon>
        <taxon>Heunggongvirae</taxon>
        <taxon>Uroviricota</taxon>
        <taxon>Caudoviricetes</taxon>
        <taxon>Weiservirinae</taxon>
        <taxon>Fionnbharthvirus</taxon>
        <taxon>Fionnbharthvirus patt</taxon>
    </lineage>
</organism>
<dbReference type="KEGG" id="vg:60321992"/>
<dbReference type="Proteomes" id="UP000292863">
    <property type="component" value="Segment"/>
</dbReference>
<keyword evidence="4" id="KW-1185">Reference proteome</keyword>
<evidence type="ECO:0000313" key="3">
    <source>
        <dbReference type="EMBL" id="QBI96276.1"/>
    </source>
</evidence>
<dbReference type="RefSeq" id="YP_009950574.1">
    <property type="nucleotide sequence ID" value="NC_051592.1"/>
</dbReference>
<name>A0A481VR44_9CAUD</name>
<keyword evidence="2" id="KW-1133">Transmembrane helix</keyword>
<feature type="transmembrane region" description="Helical" evidence="2">
    <location>
        <begin position="105"/>
        <end position="123"/>
    </location>
</feature>
<reference evidence="3 4" key="1">
    <citation type="submission" date="2019-02" db="EMBL/GenBank/DDBJ databases">
        <authorList>
            <person name="Connors B.J."/>
            <person name="Alvarez R."/>
            <person name="Jacob C."/>
            <person name="Drake L.M."/>
            <person name="Tomczak P."/>
            <person name="Lauer M.J."/>
            <person name="Garlena R.A."/>
            <person name="Russell D.A."/>
            <person name="Pope W.H."/>
            <person name="Jacobs-Sera D."/>
            <person name="Hatfull G.F."/>
        </authorList>
    </citation>
    <scope>NUCLEOTIDE SEQUENCE [LARGE SCALE GENOMIC DNA]</scope>
</reference>
<dbReference type="GeneID" id="60321992"/>
<accession>A0A481VR44</accession>
<feature type="transmembrane region" description="Helical" evidence="2">
    <location>
        <begin position="213"/>
        <end position="230"/>
    </location>
</feature>
<sequence>MLLPTLLSVVVITHLRALWVRRMTWESRWELGQSLALVFQCAAILLVAPTGLAAGRIVRNITGIGHLGVWVGHSLYVCACVAMLANVMSRVTDTRGLRDRMKRHVETIAPPAIALMFSAFVLSDNVDRYACQFVDIPPDAWLTVYWLLASVVTGYLMLYIARCLRIVRDQDPRSRVTAKWQLAAAYIYLLADGWMLLRILVRPIQTELPGAPIAWTLVCLSAALLAMSSLRSWREKVRGFNNPQRAVQRHAERQHRTDRPLGR</sequence>
<feature type="transmembrane region" description="Helical" evidence="2">
    <location>
        <begin position="64"/>
        <end position="85"/>
    </location>
</feature>
<evidence type="ECO:0000313" key="4">
    <source>
        <dbReference type="Proteomes" id="UP000292863"/>
    </source>
</evidence>
<evidence type="ECO:0000256" key="1">
    <source>
        <dbReference type="SAM" id="MobiDB-lite"/>
    </source>
</evidence>
<evidence type="ECO:0000256" key="2">
    <source>
        <dbReference type="SAM" id="Phobius"/>
    </source>
</evidence>
<protein>
    <submittedName>
        <fullName evidence="3">Membrane protein</fullName>
    </submittedName>
</protein>
<feature type="transmembrane region" description="Helical" evidence="2">
    <location>
        <begin position="35"/>
        <end position="58"/>
    </location>
</feature>
<feature type="transmembrane region" description="Helical" evidence="2">
    <location>
        <begin position="182"/>
        <end position="201"/>
    </location>
</feature>
<keyword evidence="2" id="KW-0812">Transmembrane</keyword>
<proteinExistence type="predicted"/>
<dbReference type="EMBL" id="MK524488">
    <property type="protein sequence ID" value="QBI96276.1"/>
    <property type="molecule type" value="Genomic_DNA"/>
</dbReference>
<feature type="compositionally biased region" description="Basic and acidic residues" evidence="1">
    <location>
        <begin position="249"/>
        <end position="263"/>
    </location>
</feature>
<keyword evidence="2" id="KW-0472">Membrane</keyword>
<feature type="region of interest" description="Disordered" evidence="1">
    <location>
        <begin position="244"/>
        <end position="263"/>
    </location>
</feature>
<feature type="transmembrane region" description="Helical" evidence="2">
    <location>
        <begin position="143"/>
        <end position="161"/>
    </location>
</feature>
<gene>
    <name evidence="3" type="primary">43</name>
    <name evidence="3" type="ORF">SEA_PATT_43</name>
</gene>